<dbReference type="OMA" id="EPKHTTH"/>
<dbReference type="EnsemblPlants" id="AUR62020859-RA">
    <property type="protein sequence ID" value="AUR62020859-RA:cds"/>
    <property type="gene ID" value="AUR62020859"/>
</dbReference>
<feature type="compositionally biased region" description="Basic residues" evidence="1">
    <location>
        <begin position="35"/>
        <end position="48"/>
    </location>
</feature>
<evidence type="ECO:0000313" key="2">
    <source>
        <dbReference type="EnsemblPlants" id="AUR62020859-RA:cds"/>
    </source>
</evidence>
<dbReference type="PANTHER" id="PTHR34660:SF3">
    <property type="entry name" value="RRM DOMAIN-CONTAINING PROTEIN"/>
    <property type="match status" value="1"/>
</dbReference>
<evidence type="ECO:0000256" key="1">
    <source>
        <dbReference type="SAM" id="MobiDB-lite"/>
    </source>
</evidence>
<reference evidence="2" key="1">
    <citation type="journal article" date="2017" name="Nature">
        <title>The genome of Chenopodium quinoa.</title>
        <authorList>
            <person name="Jarvis D.E."/>
            <person name="Ho Y.S."/>
            <person name="Lightfoot D.J."/>
            <person name="Schmoeckel S.M."/>
            <person name="Li B."/>
            <person name="Borm T.J.A."/>
            <person name="Ohyanagi H."/>
            <person name="Mineta K."/>
            <person name="Michell C.T."/>
            <person name="Saber N."/>
            <person name="Kharbatia N.M."/>
            <person name="Rupper R.R."/>
            <person name="Sharp A.R."/>
            <person name="Dally N."/>
            <person name="Boughton B.A."/>
            <person name="Woo Y.H."/>
            <person name="Gao G."/>
            <person name="Schijlen E.G.W.M."/>
            <person name="Guo X."/>
            <person name="Momin A.A."/>
            <person name="Negrao S."/>
            <person name="Al-Babili S."/>
            <person name="Gehring C."/>
            <person name="Roessner U."/>
            <person name="Jung C."/>
            <person name="Murphy K."/>
            <person name="Arold S.T."/>
            <person name="Gojobori T."/>
            <person name="van der Linden C.G."/>
            <person name="van Loo E.N."/>
            <person name="Jellen E.N."/>
            <person name="Maughan P.J."/>
            <person name="Tester M."/>
        </authorList>
    </citation>
    <scope>NUCLEOTIDE SEQUENCE [LARGE SCALE GENOMIC DNA]</scope>
    <source>
        <strain evidence="2">cv. PI 614886</strain>
    </source>
</reference>
<feature type="compositionally biased region" description="Basic residues" evidence="1">
    <location>
        <begin position="1"/>
        <end position="13"/>
    </location>
</feature>
<feature type="compositionally biased region" description="Basic and acidic residues" evidence="1">
    <location>
        <begin position="288"/>
        <end position="310"/>
    </location>
</feature>
<dbReference type="Proteomes" id="UP000596660">
    <property type="component" value="Unplaced"/>
</dbReference>
<feature type="compositionally biased region" description="Polar residues" evidence="1">
    <location>
        <begin position="312"/>
        <end position="335"/>
    </location>
</feature>
<evidence type="ECO:0000313" key="3">
    <source>
        <dbReference type="Proteomes" id="UP000596660"/>
    </source>
</evidence>
<feature type="region of interest" description="Disordered" evidence="1">
    <location>
        <begin position="146"/>
        <end position="341"/>
    </location>
</feature>
<feature type="compositionally biased region" description="Basic and acidic residues" evidence="1">
    <location>
        <begin position="224"/>
        <end position="277"/>
    </location>
</feature>
<name>A0A803LZF8_CHEQI</name>
<keyword evidence="3" id="KW-1185">Reference proteome</keyword>
<organism evidence="2 3">
    <name type="scientific">Chenopodium quinoa</name>
    <name type="common">Quinoa</name>
    <dbReference type="NCBI Taxonomy" id="63459"/>
    <lineage>
        <taxon>Eukaryota</taxon>
        <taxon>Viridiplantae</taxon>
        <taxon>Streptophyta</taxon>
        <taxon>Embryophyta</taxon>
        <taxon>Tracheophyta</taxon>
        <taxon>Spermatophyta</taxon>
        <taxon>Magnoliopsida</taxon>
        <taxon>eudicotyledons</taxon>
        <taxon>Gunneridae</taxon>
        <taxon>Pentapetalae</taxon>
        <taxon>Caryophyllales</taxon>
        <taxon>Chenopodiaceae</taxon>
        <taxon>Chenopodioideae</taxon>
        <taxon>Atripliceae</taxon>
        <taxon>Chenopodium</taxon>
    </lineage>
</organism>
<feature type="compositionally biased region" description="Basic and acidic residues" evidence="1">
    <location>
        <begin position="154"/>
        <end position="167"/>
    </location>
</feature>
<proteinExistence type="predicted"/>
<dbReference type="AlphaFoldDB" id="A0A803LZF8"/>
<accession>A0A803LZF8</accession>
<sequence>MEKHKEKKHKKDKKDKEKKDGKEKRDKERSDERHREKKDKREKRRDKKKDKEKDRDKDKHKSNLLPVEKKIVGSADSHIYNPSEKNKERESDKNAILAEKKIGGLSAVHNGIPVTKNNHQVYEAKSFNHASDLGRKSMDEERRAINQYPNKNIGAERRKDGVVKLDSKSGGSLLDSKERTKEKPTLDERMDGRGAIGDAKSGGSALVPNPVGVVQNRVGGIVRPMDKKIEQKVDGKEKNREKEGGDRKGEKRKEKDREKSVLKEKDRKKEKKKDEIAKATTEQKQIQRMKDGSDDHMLKPSTKDANKKDVSGVQSVGSQNNAKDSNHHATTVNNNLKKRKDTGLNGIYDEFVTRPNKLARTTASPHPLTENGRSLEPCQNSAAFAPVTQRPPTNSIVEHNLSHDDTQRPAMKIKVDGKECKINGTVAEPSTQSSRETTAKAERKSVAPTKPPHPDTKYLDQVLSVPKLDEWSGFDDQDWLFDSNCSPSRKPEVKSSGINEMPQVWARALWLEPVDVYALPYVIPH</sequence>
<dbReference type="Gramene" id="AUR62020859-RA">
    <property type="protein sequence ID" value="AUR62020859-RA:cds"/>
    <property type="gene ID" value="AUR62020859"/>
</dbReference>
<feature type="region of interest" description="Disordered" evidence="1">
    <location>
        <begin position="1"/>
        <end position="95"/>
    </location>
</feature>
<feature type="compositionally biased region" description="Basic and acidic residues" evidence="1">
    <location>
        <begin position="14"/>
        <end position="34"/>
    </location>
</feature>
<protein>
    <recommendedName>
        <fullName evidence="4">Myb-like protein X</fullName>
    </recommendedName>
</protein>
<feature type="compositionally biased region" description="Basic and acidic residues" evidence="1">
    <location>
        <begin position="175"/>
        <end position="192"/>
    </location>
</feature>
<feature type="region of interest" description="Disordered" evidence="1">
    <location>
        <begin position="424"/>
        <end position="456"/>
    </location>
</feature>
<dbReference type="PANTHER" id="PTHR34660">
    <property type="entry name" value="MYB-LIKE PROTEIN X"/>
    <property type="match status" value="1"/>
</dbReference>
<feature type="compositionally biased region" description="Basic and acidic residues" evidence="1">
    <location>
        <begin position="84"/>
        <end position="95"/>
    </location>
</feature>
<evidence type="ECO:0008006" key="4">
    <source>
        <dbReference type="Google" id="ProtNLM"/>
    </source>
</evidence>
<feature type="compositionally biased region" description="Basic and acidic residues" evidence="1">
    <location>
        <begin position="49"/>
        <end position="71"/>
    </location>
</feature>
<reference evidence="2" key="2">
    <citation type="submission" date="2021-03" db="UniProtKB">
        <authorList>
            <consortium name="EnsemblPlants"/>
        </authorList>
    </citation>
    <scope>IDENTIFICATION</scope>
</reference>